<dbReference type="PIRSF" id="PIRSF000194">
    <property type="entry name" value="DHFR"/>
    <property type="match status" value="1"/>
</dbReference>
<dbReference type="RefSeq" id="WP_058506315.1">
    <property type="nucleotide sequence ID" value="NZ_CAAAIK010000029.1"/>
</dbReference>
<evidence type="ECO:0000256" key="7">
    <source>
        <dbReference type="ARBA" id="ARBA00025067"/>
    </source>
</evidence>
<evidence type="ECO:0000313" key="10">
    <source>
        <dbReference type="EMBL" id="KTD52536.1"/>
    </source>
</evidence>
<dbReference type="GO" id="GO:0046655">
    <property type="term" value="P:folic acid metabolic process"/>
    <property type="evidence" value="ECO:0007669"/>
    <property type="project" value="TreeGrafter"/>
</dbReference>
<name>A0A0W0Y6G9_9GAMM</name>
<dbReference type="PRINTS" id="PR00070">
    <property type="entry name" value="DHFR"/>
</dbReference>
<keyword evidence="6 8" id="KW-0560">Oxidoreductase</keyword>
<dbReference type="GO" id="GO:0070401">
    <property type="term" value="F:NADP+ binding"/>
    <property type="evidence" value="ECO:0007669"/>
    <property type="project" value="UniProtKB-ARBA"/>
</dbReference>
<dbReference type="FunFam" id="3.40.430.10:FF:000001">
    <property type="entry name" value="Dihydrofolate reductase"/>
    <property type="match status" value="1"/>
</dbReference>
<dbReference type="CDD" id="cd00209">
    <property type="entry name" value="DHFR"/>
    <property type="match status" value="1"/>
</dbReference>
<evidence type="ECO:0000256" key="6">
    <source>
        <dbReference type="ARBA" id="ARBA00023002"/>
    </source>
</evidence>
<dbReference type="STRING" id="45073.Lqui_0178"/>
<reference evidence="10 11" key="1">
    <citation type="submission" date="2015-11" db="EMBL/GenBank/DDBJ databases">
        <title>Genomic analysis of 38 Legionella species identifies large and diverse effector repertoires.</title>
        <authorList>
            <person name="Burstein D."/>
            <person name="Amaro F."/>
            <person name="Zusman T."/>
            <person name="Lifshitz Z."/>
            <person name="Cohen O."/>
            <person name="Gilbert J.A."/>
            <person name="Pupko T."/>
            <person name="Shuman H.A."/>
            <person name="Segal G."/>
        </authorList>
    </citation>
    <scope>NUCLEOTIDE SEQUENCE [LARGE SCALE GENOMIC DNA]</scope>
    <source>
        <strain evidence="10 11">CDC#1442-AUS-E</strain>
    </source>
</reference>
<evidence type="ECO:0000256" key="3">
    <source>
        <dbReference type="ARBA" id="ARBA00012856"/>
    </source>
</evidence>
<dbReference type="GO" id="GO:0005829">
    <property type="term" value="C:cytosol"/>
    <property type="evidence" value="ECO:0007669"/>
    <property type="project" value="TreeGrafter"/>
</dbReference>
<keyword evidence="5 8" id="KW-0521">NADP</keyword>
<dbReference type="GO" id="GO:0046654">
    <property type="term" value="P:tetrahydrofolate biosynthetic process"/>
    <property type="evidence" value="ECO:0007669"/>
    <property type="project" value="UniProtKB-UniPathway"/>
</dbReference>
<dbReference type="OrthoDB" id="9804315at2"/>
<comment type="function">
    <text evidence="7 8">Key enzyme in folate metabolism. Catalyzes an essential reaction for de novo glycine and purine synthesis, and for DNA precursor synthesis.</text>
</comment>
<dbReference type="InterPro" id="IPR024072">
    <property type="entry name" value="DHFR-like_dom_sf"/>
</dbReference>
<comment type="catalytic activity">
    <reaction evidence="8">
        <text>(6S)-5,6,7,8-tetrahydrofolate + NADP(+) = 7,8-dihydrofolate + NADPH + H(+)</text>
        <dbReference type="Rhea" id="RHEA:15009"/>
        <dbReference type="ChEBI" id="CHEBI:15378"/>
        <dbReference type="ChEBI" id="CHEBI:57451"/>
        <dbReference type="ChEBI" id="CHEBI:57453"/>
        <dbReference type="ChEBI" id="CHEBI:57783"/>
        <dbReference type="ChEBI" id="CHEBI:58349"/>
        <dbReference type="EC" id="1.5.1.3"/>
    </reaction>
</comment>
<dbReference type="PATRIC" id="fig|45073.5.peg.189"/>
<keyword evidence="4 8" id="KW-0554">One-carbon metabolism</keyword>
<dbReference type="PANTHER" id="PTHR48069">
    <property type="entry name" value="DIHYDROFOLATE REDUCTASE"/>
    <property type="match status" value="1"/>
</dbReference>
<evidence type="ECO:0000256" key="2">
    <source>
        <dbReference type="ARBA" id="ARBA00009539"/>
    </source>
</evidence>
<evidence type="ECO:0000259" key="9">
    <source>
        <dbReference type="PROSITE" id="PS51330"/>
    </source>
</evidence>
<evidence type="ECO:0000256" key="5">
    <source>
        <dbReference type="ARBA" id="ARBA00022857"/>
    </source>
</evidence>
<comment type="caution">
    <text evidence="10">The sequence shown here is derived from an EMBL/GenBank/DDBJ whole genome shotgun (WGS) entry which is preliminary data.</text>
</comment>
<organism evidence="10 11">
    <name type="scientific">Legionella quinlivanii</name>
    <dbReference type="NCBI Taxonomy" id="45073"/>
    <lineage>
        <taxon>Bacteria</taxon>
        <taxon>Pseudomonadati</taxon>
        <taxon>Pseudomonadota</taxon>
        <taxon>Gammaproteobacteria</taxon>
        <taxon>Legionellales</taxon>
        <taxon>Legionellaceae</taxon>
        <taxon>Legionella</taxon>
    </lineage>
</organism>
<evidence type="ECO:0000256" key="8">
    <source>
        <dbReference type="PIRNR" id="PIRNR000194"/>
    </source>
</evidence>
<evidence type="ECO:0000256" key="1">
    <source>
        <dbReference type="ARBA" id="ARBA00004903"/>
    </source>
</evidence>
<dbReference type="GO" id="GO:0004146">
    <property type="term" value="F:dihydrofolate reductase activity"/>
    <property type="evidence" value="ECO:0007669"/>
    <property type="project" value="UniProtKB-EC"/>
</dbReference>
<gene>
    <name evidence="10" type="primary">folA</name>
    <name evidence="10" type="ORF">Lqui_0178</name>
</gene>
<dbReference type="GO" id="GO:0046452">
    <property type="term" value="P:dihydrofolate metabolic process"/>
    <property type="evidence" value="ECO:0007669"/>
    <property type="project" value="TreeGrafter"/>
</dbReference>
<dbReference type="EMBL" id="LNYS01000004">
    <property type="protein sequence ID" value="KTD52536.1"/>
    <property type="molecule type" value="Genomic_DNA"/>
</dbReference>
<dbReference type="Gene3D" id="3.40.430.10">
    <property type="entry name" value="Dihydrofolate Reductase, subunit A"/>
    <property type="match status" value="1"/>
</dbReference>
<dbReference type="GO" id="GO:0006730">
    <property type="term" value="P:one-carbon metabolic process"/>
    <property type="evidence" value="ECO:0007669"/>
    <property type="project" value="UniProtKB-KW"/>
</dbReference>
<dbReference type="UniPathway" id="UPA00077">
    <property type="reaction ID" value="UER00158"/>
</dbReference>
<evidence type="ECO:0000313" key="11">
    <source>
        <dbReference type="Proteomes" id="UP000054618"/>
    </source>
</evidence>
<sequence length="161" mass="18125">MKLISLIAAVDEAQGLGKNNQLLCHLPADLKFFKQMTLGKPIIMGRKTFASIGKALPGRQNIVVSRSSFSAAEIEVAHSLEEALKLADAAPEVMIIGGASIYQQILPQAQQIYLTQIHHRFDADVFFPTLNQEEWSCEKIAQHEQDEKNAYSMSFYRYKRK</sequence>
<dbReference type="InterPro" id="IPR012259">
    <property type="entry name" value="DHFR"/>
</dbReference>
<dbReference type="PROSITE" id="PS51330">
    <property type="entry name" value="DHFR_2"/>
    <property type="match status" value="1"/>
</dbReference>
<evidence type="ECO:0000256" key="4">
    <source>
        <dbReference type="ARBA" id="ARBA00022563"/>
    </source>
</evidence>
<feature type="domain" description="DHFR" evidence="9">
    <location>
        <begin position="3"/>
        <end position="160"/>
    </location>
</feature>
<dbReference type="EC" id="1.5.1.3" evidence="3 8"/>
<comment type="similarity">
    <text evidence="2 8">Belongs to the dihydrofolate reductase family.</text>
</comment>
<dbReference type="InterPro" id="IPR001796">
    <property type="entry name" value="DHFR_dom"/>
</dbReference>
<dbReference type="PANTHER" id="PTHR48069:SF3">
    <property type="entry name" value="DIHYDROFOLATE REDUCTASE"/>
    <property type="match status" value="1"/>
</dbReference>
<comment type="pathway">
    <text evidence="1 8">Cofactor biosynthesis; tetrahydrofolate biosynthesis; 5,6,7,8-tetrahydrofolate from 7,8-dihydrofolate: step 1/1.</text>
</comment>
<protein>
    <recommendedName>
        <fullName evidence="3 8">Dihydrofolate reductase</fullName>
        <ecNumber evidence="3 8">1.5.1.3</ecNumber>
    </recommendedName>
</protein>
<dbReference type="AlphaFoldDB" id="A0A0W0Y6G9"/>
<keyword evidence="11" id="KW-1185">Reference proteome</keyword>
<dbReference type="Proteomes" id="UP000054618">
    <property type="component" value="Unassembled WGS sequence"/>
</dbReference>
<accession>A0A0W0Y6G9</accession>
<proteinExistence type="inferred from homology"/>
<dbReference type="Pfam" id="PF00186">
    <property type="entry name" value="DHFR_1"/>
    <property type="match status" value="1"/>
</dbReference>
<dbReference type="SUPFAM" id="SSF53597">
    <property type="entry name" value="Dihydrofolate reductase-like"/>
    <property type="match status" value="1"/>
</dbReference>